<dbReference type="InterPro" id="IPR004358">
    <property type="entry name" value="Sig_transdc_His_kin-like_C"/>
</dbReference>
<dbReference type="GO" id="GO:0000155">
    <property type="term" value="F:phosphorelay sensor kinase activity"/>
    <property type="evidence" value="ECO:0007669"/>
    <property type="project" value="InterPro"/>
</dbReference>
<reference evidence="7" key="1">
    <citation type="journal article" date="2014" name="Front. Microbiol.">
        <title>High frequency of phylogenetically diverse reductive dehalogenase-homologous genes in deep subseafloor sedimentary metagenomes.</title>
        <authorList>
            <person name="Kawai M."/>
            <person name="Futagami T."/>
            <person name="Toyoda A."/>
            <person name="Takaki Y."/>
            <person name="Nishi S."/>
            <person name="Hori S."/>
            <person name="Arai W."/>
            <person name="Tsubouchi T."/>
            <person name="Morono Y."/>
            <person name="Uchiyama I."/>
            <person name="Ito T."/>
            <person name="Fujiyama A."/>
            <person name="Inagaki F."/>
            <person name="Takami H."/>
        </authorList>
    </citation>
    <scope>NUCLEOTIDE SEQUENCE</scope>
    <source>
        <strain evidence="7">Expedition CK06-06</strain>
    </source>
</reference>
<organism evidence="7">
    <name type="scientific">marine sediment metagenome</name>
    <dbReference type="NCBI Taxonomy" id="412755"/>
    <lineage>
        <taxon>unclassified sequences</taxon>
        <taxon>metagenomes</taxon>
        <taxon>ecological metagenomes</taxon>
    </lineage>
</organism>
<dbReference type="SMART" id="SM00387">
    <property type="entry name" value="HATPase_c"/>
    <property type="match status" value="1"/>
</dbReference>
<dbReference type="InterPro" id="IPR036890">
    <property type="entry name" value="HATPase_C_sf"/>
</dbReference>
<evidence type="ECO:0000256" key="2">
    <source>
        <dbReference type="ARBA" id="ARBA00012438"/>
    </source>
</evidence>
<dbReference type="CDD" id="cd00082">
    <property type="entry name" value="HisKA"/>
    <property type="match status" value="1"/>
</dbReference>
<sequence length="206" mass="22374">DAPPEWVEAAQTIKRNGEYLLGLINDILDLSKIEAGKMMLERIACKPCEIVAEAASLMRVPAGAKGIPLKIEYAGAIPETIRTDPTRLRQTLINLIGNAIKFTEVGEVRLITRFVDDKDKPVMQFDVVDTGLGMTEEQVAKLFQPFTQADTSTTRKFGGTGLGLTICKRLTEILGGDISVVETELAVGTRMRVTVATGPLDGVKMI</sequence>
<dbReference type="CDD" id="cd16922">
    <property type="entry name" value="HATPase_EvgS-ArcB-TorS-like"/>
    <property type="match status" value="1"/>
</dbReference>
<dbReference type="FunFam" id="3.30.565.10:FF:000010">
    <property type="entry name" value="Sensor histidine kinase RcsC"/>
    <property type="match status" value="1"/>
</dbReference>
<comment type="catalytic activity">
    <reaction evidence="1">
        <text>ATP + protein L-histidine = ADP + protein N-phospho-L-histidine.</text>
        <dbReference type="EC" id="2.7.13.3"/>
    </reaction>
</comment>
<gene>
    <name evidence="7" type="ORF">S01H1_81654</name>
</gene>
<dbReference type="AlphaFoldDB" id="X0YA54"/>
<evidence type="ECO:0000259" key="6">
    <source>
        <dbReference type="PROSITE" id="PS50109"/>
    </source>
</evidence>
<feature type="non-terminal residue" evidence="7">
    <location>
        <position position="206"/>
    </location>
</feature>
<keyword evidence="4" id="KW-0808">Transferase</keyword>
<dbReference type="PRINTS" id="PR00344">
    <property type="entry name" value="BCTRLSENSOR"/>
</dbReference>
<dbReference type="EMBL" id="BARS01055279">
    <property type="protein sequence ID" value="GAG44172.1"/>
    <property type="molecule type" value="Genomic_DNA"/>
</dbReference>
<dbReference type="PANTHER" id="PTHR43047">
    <property type="entry name" value="TWO-COMPONENT HISTIDINE PROTEIN KINASE"/>
    <property type="match status" value="1"/>
</dbReference>
<dbReference type="Gene3D" id="1.10.287.130">
    <property type="match status" value="1"/>
</dbReference>
<dbReference type="Pfam" id="PF02518">
    <property type="entry name" value="HATPase_c"/>
    <property type="match status" value="1"/>
</dbReference>
<dbReference type="InterPro" id="IPR003594">
    <property type="entry name" value="HATPase_dom"/>
</dbReference>
<evidence type="ECO:0000256" key="5">
    <source>
        <dbReference type="ARBA" id="ARBA00022777"/>
    </source>
</evidence>
<dbReference type="EC" id="2.7.13.3" evidence="2"/>
<keyword evidence="3" id="KW-0597">Phosphoprotein</keyword>
<evidence type="ECO:0000313" key="7">
    <source>
        <dbReference type="EMBL" id="GAG44172.1"/>
    </source>
</evidence>
<dbReference type="SUPFAM" id="SSF55874">
    <property type="entry name" value="ATPase domain of HSP90 chaperone/DNA topoisomerase II/histidine kinase"/>
    <property type="match status" value="1"/>
</dbReference>
<keyword evidence="5" id="KW-0418">Kinase</keyword>
<name>X0YA54_9ZZZZ</name>
<dbReference type="GO" id="GO:0005886">
    <property type="term" value="C:plasma membrane"/>
    <property type="evidence" value="ECO:0007669"/>
    <property type="project" value="TreeGrafter"/>
</dbReference>
<dbReference type="InterPro" id="IPR005467">
    <property type="entry name" value="His_kinase_dom"/>
</dbReference>
<comment type="caution">
    <text evidence="7">The sequence shown here is derived from an EMBL/GenBank/DDBJ whole genome shotgun (WGS) entry which is preliminary data.</text>
</comment>
<dbReference type="PANTHER" id="PTHR43047:SF72">
    <property type="entry name" value="OSMOSENSING HISTIDINE PROTEIN KINASE SLN1"/>
    <property type="match status" value="1"/>
</dbReference>
<dbReference type="GO" id="GO:0009927">
    <property type="term" value="F:histidine phosphotransfer kinase activity"/>
    <property type="evidence" value="ECO:0007669"/>
    <property type="project" value="TreeGrafter"/>
</dbReference>
<evidence type="ECO:0000256" key="4">
    <source>
        <dbReference type="ARBA" id="ARBA00022679"/>
    </source>
</evidence>
<evidence type="ECO:0000256" key="3">
    <source>
        <dbReference type="ARBA" id="ARBA00022553"/>
    </source>
</evidence>
<dbReference type="Gene3D" id="3.30.565.10">
    <property type="entry name" value="Histidine kinase-like ATPase, C-terminal domain"/>
    <property type="match status" value="1"/>
</dbReference>
<evidence type="ECO:0000256" key="1">
    <source>
        <dbReference type="ARBA" id="ARBA00000085"/>
    </source>
</evidence>
<feature type="domain" description="Histidine kinase" evidence="6">
    <location>
        <begin position="1"/>
        <end position="199"/>
    </location>
</feature>
<feature type="non-terminal residue" evidence="7">
    <location>
        <position position="1"/>
    </location>
</feature>
<accession>X0YA54</accession>
<dbReference type="InterPro" id="IPR003661">
    <property type="entry name" value="HisK_dim/P_dom"/>
</dbReference>
<dbReference type="PROSITE" id="PS50109">
    <property type="entry name" value="HIS_KIN"/>
    <property type="match status" value="1"/>
</dbReference>
<protein>
    <recommendedName>
        <fullName evidence="2">histidine kinase</fullName>
        <ecNumber evidence="2">2.7.13.3</ecNumber>
    </recommendedName>
</protein>
<proteinExistence type="predicted"/>